<dbReference type="InterPro" id="IPR002048">
    <property type="entry name" value="EF_hand_dom"/>
</dbReference>
<dbReference type="SUPFAM" id="SSF47473">
    <property type="entry name" value="EF-hand"/>
    <property type="match status" value="1"/>
</dbReference>
<evidence type="ECO:0000313" key="3">
    <source>
        <dbReference type="EMBL" id="EJK53298.1"/>
    </source>
</evidence>
<sequence length="154" mass="16856">MKRKKAKYRRLFVERIAKEVELNRRGSVGPSEDELITAFKSVDTSDDGFIEKDELRAFLSNGKIEVDDKDFDALFASMDLKGRGRVNFLDFCAYLGSCDGGGLATEGSGEERVNAIVRQLEPGPDAAGVYTDSERSSVTKSAGCWSGLVMLTAE</sequence>
<feature type="domain" description="EF-hand" evidence="2">
    <location>
        <begin position="66"/>
        <end position="101"/>
    </location>
</feature>
<dbReference type="OrthoDB" id="44485at2759"/>
<dbReference type="PROSITE" id="PS50222">
    <property type="entry name" value="EF_HAND_2"/>
    <property type="match status" value="2"/>
</dbReference>
<dbReference type="InterPro" id="IPR018247">
    <property type="entry name" value="EF_Hand_1_Ca_BS"/>
</dbReference>
<accession>K0RHW5</accession>
<dbReference type="SMART" id="SM00054">
    <property type="entry name" value="EFh"/>
    <property type="match status" value="2"/>
</dbReference>
<dbReference type="Pfam" id="PF13499">
    <property type="entry name" value="EF-hand_7"/>
    <property type="match status" value="1"/>
</dbReference>
<keyword evidence="4" id="KW-1185">Reference proteome</keyword>
<dbReference type="InterPro" id="IPR011992">
    <property type="entry name" value="EF-hand-dom_pair"/>
</dbReference>
<proteinExistence type="predicted"/>
<evidence type="ECO:0000256" key="1">
    <source>
        <dbReference type="ARBA" id="ARBA00022837"/>
    </source>
</evidence>
<dbReference type="CDD" id="cd00051">
    <property type="entry name" value="EFh"/>
    <property type="match status" value="1"/>
</dbReference>
<dbReference type="GO" id="GO:0005509">
    <property type="term" value="F:calcium ion binding"/>
    <property type="evidence" value="ECO:0007669"/>
    <property type="project" value="InterPro"/>
</dbReference>
<dbReference type="AlphaFoldDB" id="K0RHW5"/>
<organism evidence="3 4">
    <name type="scientific">Thalassiosira oceanica</name>
    <name type="common">Marine diatom</name>
    <dbReference type="NCBI Taxonomy" id="159749"/>
    <lineage>
        <taxon>Eukaryota</taxon>
        <taxon>Sar</taxon>
        <taxon>Stramenopiles</taxon>
        <taxon>Ochrophyta</taxon>
        <taxon>Bacillariophyta</taxon>
        <taxon>Coscinodiscophyceae</taxon>
        <taxon>Thalassiosirophycidae</taxon>
        <taxon>Thalassiosirales</taxon>
        <taxon>Thalassiosiraceae</taxon>
        <taxon>Thalassiosira</taxon>
    </lineage>
</organism>
<evidence type="ECO:0000313" key="4">
    <source>
        <dbReference type="Proteomes" id="UP000266841"/>
    </source>
</evidence>
<dbReference type="PROSITE" id="PS00018">
    <property type="entry name" value="EF_HAND_1"/>
    <property type="match status" value="1"/>
</dbReference>
<dbReference type="EMBL" id="AGNL01038070">
    <property type="protein sequence ID" value="EJK53298.1"/>
    <property type="molecule type" value="Genomic_DNA"/>
</dbReference>
<reference evidence="3 4" key="1">
    <citation type="journal article" date="2012" name="Genome Biol.">
        <title>Genome and low-iron response of an oceanic diatom adapted to chronic iron limitation.</title>
        <authorList>
            <person name="Lommer M."/>
            <person name="Specht M."/>
            <person name="Roy A.S."/>
            <person name="Kraemer L."/>
            <person name="Andreson R."/>
            <person name="Gutowska M.A."/>
            <person name="Wolf J."/>
            <person name="Bergner S.V."/>
            <person name="Schilhabel M.B."/>
            <person name="Klostermeier U.C."/>
            <person name="Beiko R.G."/>
            <person name="Rosenstiel P."/>
            <person name="Hippler M."/>
            <person name="Laroche J."/>
        </authorList>
    </citation>
    <scope>NUCLEOTIDE SEQUENCE [LARGE SCALE GENOMIC DNA]</scope>
    <source>
        <strain evidence="3 4">CCMP1005</strain>
    </source>
</reference>
<gene>
    <name evidence="3" type="ORF">THAOC_27291</name>
</gene>
<comment type="caution">
    <text evidence="3">The sequence shown here is derived from an EMBL/GenBank/DDBJ whole genome shotgun (WGS) entry which is preliminary data.</text>
</comment>
<keyword evidence="1" id="KW-0106">Calcium</keyword>
<protein>
    <recommendedName>
        <fullName evidence="2">EF-hand domain-containing protein</fullName>
    </recommendedName>
</protein>
<dbReference type="Proteomes" id="UP000266841">
    <property type="component" value="Unassembled WGS sequence"/>
</dbReference>
<feature type="domain" description="EF-hand" evidence="2">
    <location>
        <begin position="30"/>
        <end position="65"/>
    </location>
</feature>
<evidence type="ECO:0000259" key="2">
    <source>
        <dbReference type="PROSITE" id="PS50222"/>
    </source>
</evidence>
<name>K0RHW5_THAOC</name>
<dbReference type="Gene3D" id="1.10.238.10">
    <property type="entry name" value="EF-hand"/>
    <property type="match status" value="1"/>
</dbReference>